<name>A0A550J7V8_9BACT</name>
<accession>A0A550J7V8</accession>
<gene>
    <name evidence="2" type="ORF">FL622_14550</name>
</gene>
<dbReference type="EMBL" id="VJVV01000012">
    <property type="protein sequence ID" value="TRO79192.1"/>
    <property type="molecule type" value="Genomic_DNA"/>
</dbReference>
<dbReference type="OrthoDB" id="5401144at2"/>
<protein>
    <submittedName>
        <fullName evidence="2">DUF4388 domain-containing protein</fullName>
    </submittedName>
</protein>
<keyword evidence="3" id="KW-1185">Reference proteome</keyword>
<evidence type="ECO:0000259" key="1">
    <source>
        <dbReference type="Pfam" id="PF14332"/>
    </source>
</evidence>
<sequence>MAKMIIDSGGRLSLPHPVVRELGQKTLELSSFSPRHLLLTHRRDEGELVMAGELGELAIADLLSFFNMFRKSGVLTFYFPAGVKELSFLQGEIIAASSSLPEEQLGEILCVLGKLDRSALHWARNLAGGVPPTGQLLVDKGLVGAKDLWQVVRYRAETIIYSLFALSGGSFFFVARTPEVDEQVRLSMSTQNLIMEGLRRFDERALFMRRIGSDRHLPVLTGKTLAGLPPVAERMLELIAQGRYPVRELLRKAGGGEFEGLRLLHQLLEKGLVAMEEAPAPPLEGELGDLLNIFNGALTAISRRVLGRHPGFLDEVRAFMRDVPQPFSFVFRDVGLCDDGSVDGGRILANLAGLEEGDKERLLAEALSELIYMACGVARRELPEVESGELIQRVREVTQRVKSFIGRKG</sequence>
<comment type="caution">
    <text evidence="2">The sequence shown here is derived from an EMBL/GenBank/DDBJ whole genome shotgun (WGS) entry which is preliminary data.</text>
</comment>
<organism evidence="2 3">
    <name type="scientific">Trichloromonas acetexigens</name>
    <dbReference type="NCBI Taxonomy" id="38815"/>
    <lineage>
        <taxon>Bacteria</taxon>
        <taxon>Pseudomonadati</taxon>
        <taxon>Thermodesulfobacteriota</taxon>
        <taxon>Desulfuromonadia</taxon>
        <taxon>Desulfuromonadales</taxon>
        <taxon>Trichloromonadaceae</taxon>
        <taxon>Trichloromonas</taxon>
    </lineage>
</organism>
<evidence type="ECO:0000313" key="2">
    <source>
        <dbReference type="EMBL" id="TRO79192.1"/>
    </source>
</evidence>
<dbReference type="RefSeq" id="WP_092054188.1">
    <property type="nucleotide sequence ID" value="NZ_FOJJ01000004.1"/>
</dbReference>
<dbReference type="Pfam" id="PF14332">
    <property type="entry name" value="DUF4388"/>
    <property type="match status" value="1"/>
</dbReference>
<proteinExistence type="predicted"/>
<dbReference type="AlphaFoldDB" id="A0A550J7V8"/>
<evidence type="ECO:0000313" key="3">
    <source>
        <dbReference type="Proteomes" id="UP000317155"/>
    </source>
</evidence>
<dbReference type="PANTHER" id="PTHR36304">
    <property type="entry name" value="DOMAIN GTPASE-ACTIVATING PROTEIN, PUTATIVE-RELATED-RELATED"/>
    <property type="match status" value="1"/>
</dbReference>
<feature type="domain" description="PatA-like N-terminal" evidence="1">
    <location>
        <begin position="51"/>
        <end position="204"/>
    </location>
</feature>
<dbReference type="InterPro" id="IPR025497">
    <property type="entry name" value="PatA-like_N"/>
</dbReference>
<reference evidence="2 3" key="1">
    <citation type="submission" date="2019-07" db="EMBL/GenBank/DDBJ databases">
        <title>Insights of Desulfuromonas acetexigens electromicrobiology.</title>
        <authorList>
            <person name="Katuri K."/>
            <person name="Sapireddy V."/>
            <person name="Shaw D.R."/>
            <person name="Saikaly P."/>
        </authorList>
    </citation>
    <scope>NUCLEOTIDE SEQUENCE [LARGE SCALE GENOMIC DNA]</scope>
    <source>
        <strain evidence="2 3">2873</strain>
    </source>
</reference>
<dbReference type="PANTHER" id="PTHR36304:SF4">
    <property type="entry name" value="DUF4388 DOMAIN-CONTAINING PROTEIN"/>
    <property type="match status" value="1"/>
</dbReference>
<dbReference type="Proteomes" id="UP000317155">
    <property type="component" value="Unassembled WGS sequence"/>
</dbReference>